<dbReference type="EMBL" id="PDLM01000015">
    <property type="protein sequence ID" value="RDW60602.1"/>
    <property type="molecule type" value="Genomic_DNA"/>
</dbReference>
<reference evidence="4 5" key="1">
    <citation type="journal article" date="2018" name="IMA Fungus">
        <title>IMA Genome-F 9: Draft genome sequence of Annulohypoxylon stygium, Aspergillus mulundensis, Berkeleyomyces basicola (syn. Thielaviopsis basicola), Ceratocystis smalleyi, two Cercospora beticola strains, Coleophoma cylindrospora, Fusarium fracticaudum, Phialophora cf. hyalina, and Morchella septimelata.</title>
        <authorList>
            <person name="Wingfield B.D."/>
            <person name="Bills G.F."/>
            <person name="Dong Y."/>
            <person name="Huang W."/>
            <person name="Nel W.J."/>
            <person name="Swalarsk-Parry B.S."/>
            <person name="Vaghefi N."/>
            <person name="Wilken P.M."/>
            <person name="An Z."/>
            <person name="de Beer Z.W."/>
            <person name="De Vos L."/>
            <person name="Chen L."/>
            <person name="Duong T.A."/>
            <person name="Gao Y."/>
            <person name="Hammerbacher A."/>
            <person name="Kikkert J.R."/>
            <person name="Li Y."/>
            <person name="Li H."/>
            <person name="Li K."/>
            <person name="Li Q."/>
            <person name="Liu X."/>
            <person name="Ma X."/>
            <person name="Naidoo K."/>
            <person name="Pethybridge S.J."/>
            <person name="Sun J."/>
            <person name="Steenkamp E.T."/>
            <person name="van der Nest M.A."/>
            <person name="van Wyk S."/>
            <person name="Wingfield M.J."/>
            <person name="Xiong C."/>
            <person name="Yue Q."/>
            <person name="Zhang X."/>
        </authorList>
    </citation>
    <scope>NUCLEOTIDE SEQUENCE [LARGE SCALE GENOMIC DNA]</scope>
    <source>
        <strain evidence="4 5">BP6252</strain>
    </source>
</reference>
<dbReference type="PROSITE" id="PS00498">
    <property type="entry name" value="TYROSINASE_2"/>
    <property type="match status" value="1"/>
</dbReference>
<organism evidence="4 5">
    <name type="scientific">Coleophoma cylindrospora</name>
    <dbReference type="NCBI Taxonomy" id="1849047"/>
    <lineage>
        <taxon>Eukaryota</taxon>
        <taxon>Fungi</taxon>
        <taxon>Dikarya</taxon>
        <taxon>Ascomycota</taxon>
        <taxon>Pezizomycotina</taxon>
        <taxon>Leotiomycetes</taxon>
        <taxon>Helotiales</taxon>
        <taxon>Dermateaceae</taxon>
        <taxon>Coleophoma</taxon>
    </lineage>
</organism>
<evidence type="ECO:0000313" key="5">
    <source>
        <dbReference type="Proteomes" id="UP000256645"/>
    </source>
</evidence>
<dbReference type="GO" id="GO:0016491">
    <property type="term" value="F:oxidoreductase activity"/>
    <property type="evidence" value="ECO:0007669"/>
    <property type="project" value="InterPro"/>
</dbReference>
<dbReference type="GO" id="GO:0046872">
    <property type="term" value="F:metal ion binding"/>
    <property type="evidence" value="ECO:0007669"/>
    <property type="project" value="UniProtKB-KW"/>
</dbReference>
<dbReference type="InterPro" id="IPR050316">
    <property type="entry name" value="Tyrosinase/Hemocyanin"/>
</dbReference>
<dbReference type="PRINTS" id="PR00092">
    <property type="entry name" value="TYROSINASE"/>
</dbReference>
<evidence type="ECO:0000313" key="4">
    <source>
        <dbReference type="EMBL" id="RDW60602.1"/>
    </source>
</evidence>
<proteinExistence type="predicted"/>
<evidence type="ECO:0000259" key="3">
    <source>
        <dbReference type="PROSITE" id="PS00498"/>
    </source>
</evidence>
<keyword evidence="2" id="KW-0186">Copper</keyword>
<keyword evidence="1" id="KW-0479">Metal-binding</keyword>
<dbReference type="Proteomes" id="UP000256645">
    <property type="component" value="Unassembled WGS sequence"/>
</dbReference>
<dbReference type="PANTHER" id="PTHR11474:SF126">
    <property type="entry name" value="TYROSINASE-LIKE PROTEIN TYR-1-RELATED"/>
    <property type="match status" value="1"/>
</dbReference>
<evidence type="ECO:0000256" key="2">
    <source>
        <dbReference type="ARBA" id="ARBA00023008"/>
    </source>
</evidence>
<gene>
    <name evidence="4" type="ORF">BP6252_11985</name>
</gene>
<dbReference type="InterPro" id="IPR008922">
    <property type="entry name" value="Di-copper_centre_dom_sf"/>
</dbReference>
<dbReference type="OrthoDB" id="6132182at2759"/>
<comment type="caution">
    <text evidence="4">The sequence shown here is derived from an EMBL/GenBank/DDBJ whole genome shotgun (WGS) entry which is preliminary data.</text>
</comment>
<dbReference type="SUPFAM" id="SSF48056">
    <property type="entry name" value="Di-copper centre-containing domain"/>
    <property type="match status" value="1"/>
</dbReference>
<dbReference type="InterPro" id="IPR002227">
    <property type="entry name" value="Tyrosinase_Cu-bd"/>
</dbReference>
<name>A0A3D8QFJ7_9HELO</name>
<dbReference type="Pfam" id="PF00264">
    <property type="entry name" value="Tyrosinase"/>
    <property type="match status" value="1"/>
</dbReference>
<dbReference type="PANTHER" id="PTHR11474">
    <property type="entry name" value="TYROSINASE FAMILY MEMBER"/>
    <property type="match status" value="1"/>
</dbReference>
<evidence type="ECO:0000256" key="1">
    <source>
        <dbReference type="ARBA" id="ARBA00022723"/>
    </source>
</evidence>
<keyword evidence="5" id="KW-1185">Reference proteome</keyword>
<feature type="domain" description="Tyrosinase copper-binding" evidence="3">
    <location>
        <begin position="224"/>
        <end position="235"/>
    </location>
</feature>
<accession>A0A3D8QFJ7</accession>
<sequence>MSFQPAFWPHQPQHLLCLRKEWRSLTNAEQSSYIEAELCLLALPTQAMQVFPNTTTRYDDLTAAHQNLTDIIHNVAQFHPWHRYFLLAHEILLQNECNYTGPMPWWDERVDAGAFINSSLLTPEAFGGNGQGDDNCLQDGPFANMTLTIGPGTADTNTVHCLSRAISDSGMFSSAETSAANVAACNALTTYYEMWECIFPTGPHGSGHFGIGGTMADMYASPVDPLFYLHHSCIDRHWWEWQNEDPATRTYQMGGYTTQTEPATGWVNTTLDYVLTTWGIIPDVTINDVMDTEGGYLCYTYDY</sequence>
<dbReference type="AlphaFoldDB" id="A0A3D8QFJ7"/>
<protein>
    <recommendedName>
        <fullName evidence="3">Tyrosinase copper-binding domain-containing protein</fullName>
    </recommendedName>
</protein>
<dbReference type="Gene3D" id="1.10.1280.10">
    <property type="entry name" value="Di-copper center containing domain from catechol oxidase"/>
    <property type="match status" value="1"/>
</dbReference>